<protein>
    <recommendedName>
        <fullName evidence="2">GGDEF domain-containing protein</fullName>
    </recommendedName>
</protein>
<dbReference type="CDD" id="cd01949">
    <property type="entry name" value="GGDEF"/>
    <property type="match status" value="1"/>
</dbReference>
<dbReference type="PANTHER" id="PTHR46663">
    <property type="entry name" value="DIGUANYLATE CYCLASE DGCT-RELATED"/>
    <property type="match status" value="1"/>
</dbReference>
<feature type="transmembrane region" description="Helical" evidence="1">
    <location>
        <begin position="67"/>
        <end position="87"/>
    </location>
</feature>
<dbReference type="InterPro" id="IPR000160">
    <property type="entry name" value="GGDEF_dom"/>
</dbReference>
<name>A0A8J3TE34_9ACTN</name>
<dbReference type="SMART" id="SM00267">
    <property type="entry name" value="GGDEF"/>
    <property type="match status" value="1"/>
</dbReference>
<reference evidence="3" key="1">
    <citation type="submission" date="2021-01" db="EMBL/GenBank/DDBJ databases">
        <title>Whole genome shotgun sequence of Planosporangium mesophilum NBRC 109066.</title>
        <authorList>
            <person name="Komaki H."/>
            <person name="Tamura T."/>
        </authorList>
    </citation>
    <scope>NUCLEOTIDE SEQUENCE</scope>
    <source>
        <strain evidence="3">NBRC 109066</strain>
    </source>
</reference>
<feature type="transmembrane region" description="Helical" evidence="1">
    <location>
        <begin position="9"/>
        <end position="27"/>
    </location>
</feature>
<dbReference type="Gene3D" id="3.30.70.270">
    <property type="match status" value="1"/>
</dbReference>
<feature type="transmembrane region" description="Helical" evidence="1">
    <location>
        <begin position="299"/>
        <end position="317"/>
    </location>
</feature>
<dbReference type="PANTHER" id="PTHR46663:SF4">
    <property type="entry name" value="DIGUANYLATE CYCLASE DGCT-RELATED"/>
    <property type="match status" value="1"/>
</dbReference>
<organism evidence="3 4">
    <name type="scientific">Planosporangium mesophilum</name>
    <dbReference type="NCBI Taxonomy" id="689768"/>
    <lineage>
        <taxon>Bacteria</taxon>
        <taxon>Bacillati</taxon>
        <taxon>Actinomycetota</taxon>
        <taxon>Actinomycetes</taxon>
        <taxon>Micromonosporales</taxon>
        <taxon>Micromonosporaceae</taxon>
        <taxon>Planosporangium</taxon>
    </lineage>
</organism>
<feature type="transmembrane region" description="Helical" evidence="1">
    <location>
        <begin position="139"/>
        <end position="158"/>
    </location>
</feature>
<keyword evidence="1" id="KW-1133">Transmembrane helix</keyword>
<dbReference type="InterPro" id="IPR043128">
    <property type="entry name" value="Rev_trsase/Diguanyl_cyclase"/>
</dbReference>
<keyword evidence="4" id="KW-1185">Reference proteome</keyword>
<feature type="transmembrane region" description="Helical" evidence="1">
    <location>
        <begin position="276"/>
        <end position="293"/>
    </location>
</feature>
<evidence type="ECO:0000313" key="3">
    <source>
        <dbReference type="EMBL" id="GII23114.1"/>
    </source>
</evidence>
<evidence type="ECO:0000259" key="2">
    <source>
        <dbReference type="PROSITE" id="PS50887"/>
    </source>
</evidence>
<comment type="caution">
    <text evidence="3">The sequence shown here is derived from an EMBL/GenBank/DDBJ whole genome shotgun (WGS) entry which is preliminary data.</text>
</comment>
<feature type="transmembrane region" description="Helical" evidence="1">
    <location>
        <begin position="235"/>
        <end position="255"/>
    </location>
</feature>
<dbReference type="NCBIfam" id="TIGR00254">
    <property type="entry name" value="GGDEF"/>
    <property type="match status" value="1"/>
</dbReference>
<dbReference type="PROSITE" id="PS50887">
    <property type="entry name" value="GGDEF"/>
    <property type="match status" value="1"/>
</dbReference>
<accession>A0A8J3TE34</accession>
<dbReference type="InterPro" id="IPR029787">
    <property type="entry name" value="Nucleotide_cyclase"/>
</dbReference>
<feature type="transmembrane region" description="Helical" evidence="1">
    <location>
        <begin position="33"/>
        <end position="55"/>
    </location>
</feature>
<feature type="transmembrane region" description="Helical" evidence="1">
    <location>
        <begin position="170"/>
        <end position="190"/>
    </location>
</feature>
<evidence type="ECO:0000313" key="4">
    <source>
        <dbReference type="Proteomes" id="UP000599074"/>
    </source>
</evidence>
<dbReference type="EMBL" id="BOON01000024">
    <property type="protein sequence ID" value="GII23114.1"/>
    <property type="molecule type" value="Genomic_DNA"/>
</dbReference>
<proteinExistence type="predicted"/>
<feature type="transmembrane region" description="Helical" evidence="1">
    <location>
        <begin position="107"/>
        <end position="127"/>
    </location>
</feature>
<dbReference type="SUPFAM" id="SSF55073">
    <property type="entry name" value="Nucleotide cyclase"/>
    <property type="match status" value="1"/>
</dbReference>
<dbReference type="AlphaFoldDB" id="A0A8J3TE34"/>
<gene>
    <name evidence="3" type="ORF">Pme01_27110</name>
</gene>
<sequence length="509" mass="53630">MSRLGNRDPFLTCLAVVTGGLVSSYLLDLGGATFQVASAWLAVAVCASLMAYYAYRTSRLMDRADPARRFWTAFGLAGAVWAAGEWAQVFAVAVDPTSAAAQTGTGLARTVALAAGCVMLSAAVLTYPIPRRSARERICYWLDLAILIMAAGTYGLYLTMSGVQLDRGNLIHELGAVAVGPMTAMLAAFAVGRLFMSGTSPFSWHVGVMAPIAAVVEGVARAVGPALARADQARWIFASALVAHALLLTVAWVQHQRYLLGPGMRRGARKRPYSRLPYFAVAATYGLLAVTLAVNGLDLRAWIALAGAIICNGLVMARQLVAFADNADLLAERDALATRLREIAFSDSLTGLANRAMFLDRLGEAMERVRRDGEISVLLVDLDDFKPVNDRFGHAAGDAVLVEVAARLRGCVRSTDVVARLGGDEFAVLLEQASPDGLSATAARIVRAIDAPCRVAGTEVRVGASVGVASARAENGDDAGALLQRADEAMYAAKVRGKGGFQIATAPAA</sequence>
<dbReference type="FunFam" id="3.30.70.270:FF:000001">
    <property type="entry name" value="Diguanylate cyclase domain protein"/>
    <property type="match status" value="1"/>
</dbReference>
<evidence type="ECO:0000256" key="1">
    <source>
        <dbReference type="SAM" id="Phobius"/>
    </source>
</evidence>
<dbReference type="Proteomes" id="UP000599074">
    <property type="component" value="Unassembled WGS sequence"/>
</dbReference>
<feature type="transmembrane region" description="Helical" evidence="1">
    <location>
        <begin position="202"/>
        <end position="223"/>
    </location>
</feature>
<dbReference type="Pfam" id="PF00990">
    <property type="entry name" value="GGDEF"/>
    <property type="match status" value="1"/>
</dbReference>
<keyword evidence="1" id="KW-0472">Membrane</keyword>
<feature type="domain" description="GGDEF" evidence="2">
    <location>
        <begin position="373"/>
        <end position="506"/>
    </location>
</feature>
<dbReference type="InterPro" id="IPR052163">
    <property type="entry name" value="DGC-Regulatory_Protein"/>
</dbReference>
<keyword evidence="1" id="KW-0812">Transmembrane</keyword>